<evidence type="ECO:0000313" key="2">
    <source>
        <dbReference type="Proteomes" id="UP000499080"/>
    </source>
</evidence>
<gene>
    <name evidence="1" type="ORF">AVEN_106444_1</name>
</gene>
<organism evidence="1 2">
    <name type="scientific">Araneus ventricosus</name>
    <name type="common">Orbweaver spider</name>
    <name type="synonym">Epeira ventricosa</name>
    <dbReference type="NCBI Taxonomy" id="182803"/>
    <lineage>
        <taxon>Eukaryota</taxon>
        <taxon>Metazoa</taxon>
        <taxon>Ecdysozoa</taxon>
        <taxon>Arthropoda</taxon>
        <taxon>Chelicerata</taxon>
        <taxon>Arachnida</taxon>
        <taxon>Araneae</taxon>
        <taxon>Araneomorphae</taxon>
        <taxon>Entelegynae</taxon>
        <taxon>Araneoidea</taxon>
        <taxon>Araneidae</taxon>
        <taxon>Araneus</taxon>
    </lineage>
</organism>
<keyword evidence="2" id="KW-1185">Reference proteome</keyword>
<protein>
    <submittedName>
        <fullName evidence="1">Uncharacterized protein</fullName>
    </submittedName>
</protein>
<sequence>MNEKRRVERAGDARGVLLDLSMPSLYPVLLLLGYFTARAQETVTLTSSCCTLATGSCRSTCEELYREKGRIFWNHLFVAKFVAKFVTKVRGPERLMPVTPCLPL</sequence>
<evidence type="ECO:0000313" key="1">
    <source>
        <dbReference type="EMBL" id="GBL82944.1"/>
    </source>
</evidence>
<dbReference type="AlphaFoldDB" id="A0A4Y2AVM3"/>
<proteinExistence type="predicted"/>
<reference evidence="1 2" key="1">
    <citation type="journal article" date="2019" name="Sci. Rep.">
        <title>Orb-weaving spider Araneus ventricosus genome elucidates the spidroin gene catalogue.</title>
        <authorList>
            <person name="Kono N."/>
            <person name="Nakamura H."/>
            <person name="Ohtoshi R."/>
            <person name="Moran D.A.P."/>
            <person name="Shinohara A."/>
            <person name="Yoshida Y."/>
            <person name="Fujiwara M."/>
            <person name="Mori M."/>
            <person name="Tomita M."/>
            <person name="Arakawa K."/>
        </authorList>
    </citation>
    <scope>NUCLEOTIDE SEQUENCE [LARGE SCALE GENOMIC DNA]</scope>
</reference>
<accession>A0A4Y2AVM3</accession>
<dbReference type="OrthoDB" id="6435775at2759"/>
<comment type="caution">
    <text evidence="1">The sequence shown here is derived from an EMBL/GenBank/DDBJ whole genome shotgun (WGS) entry which is preliminary data.</text>
</comment>
<dbReference type="Proteomes" id="UP000499080">
    <property type="component" value="Unassembled WGS sequence"/>
</dbReference>
<name>A0A4Y2AVM3_ARAVE</name>
<dbReference type="EMBL" id="BGPR01000030">
    <property type="protein sequence ID" value="GBL82944.1"/>
    <property type="molecule type" value="Genomic_DNA"/>
</dbReference>